<protein>
    <submittedName>
        <fullName evidence="1">Uncharacterized protein</fullName>
    </submittedName>
</protein>
<evidence type="ECO:0000313" key="1">
    <source>
        <dbReference type="EMBL" id="CAB4220006.1"/>
    </source>
</evidence>
<sequence length="70" mass="8515">MKQETLEEANWKVIGTKNDTFYNGAKWMQERMYSEEEVYNILVQHTIELFKGQPCTLDEFFEQFKKEDKQ</sequence>
<proteinExistence type="predicted"/>
<gene>
    <name evidence="1" type="ORF">UFOVP1624_40</name>
</gene>
<organism evidence="1">
    <name type="scientific">uncultured Caudovirales phage</name>
    <dbReference type="NCBI Taxonomy" id="2100421"/>
    <lineage>
        <taxon>Viruses</taxon>
        <taxon>Duplodnaviria</taxon>
        <taxon>Heunggongvirae</taxon>
        <taxon>Uroviricota</taxon>
        <taxon>Caudoviricetes</taxon>
        <taxon>Peduoviridae</taxon>
        <taxon>Maltschvirus</taxon>
        <taxon>Maltschvirus maltsch</taxon>
    </lineage>
</organism>
<accession>A0A6J5SYF8</accession>
<name>A0A6J5SYF8_9CAUD</name>
<dbReference type="EMBL" id="LR797499">
    <property type="protein sequence ID" value="CAB4220006.1"/>
    <property type="molecule type" value="Genomic_DNA"/>
</dbReference>
<reference evidence="1" key="1">
    <citation type="submission" date="2020-05" db="EMBL/GenBank/DDBJ databases">
        <authorList>
            <person name="Chiriac C."/>
            <person name="Salcher M."/>
            <person name="Ghai R."/>
            <person name="Kavagutti S V."/>
        </authorList>
    </citation>
    <scope>NUCLEOTIDE SEQUENCE</scope>
</reference>